<evidence type="ECO:0000256" key="1">
    <source>
        <dbReference type="ARBA" id="ARBA00010641"/>
    </source>
</evidence>
<evidence type="ECO:0000259" key="7">
    <source>
        <dbReference type="Pfam" id="PF08281"/>
    </source>
</evidence>
<dbReference type="InterPro" id="IPR013324">
    <property type="entry name" value="RNA_pol_sigma_r3/r4-like"/>
</dbReference>
<keyword evidence="4" id="KW-0238">DNA-binding</keyword>
<reference evidence="8 9" key="2">
    <citation type="journal article" date="2012" name="Stand. Genomic Sci.">
        <title>Complete genome sequence of the sulfate-reducing firmicute Desulfotomaculum ruminis type strain (DL(T)).</title>
        <authorList>
            <person name="Spring S."/>
            <person name="Visser M."/>
            <person name="Lu M."/>
            <person name="Copeland A."/>
            <person name="Lapidus A."/>
            <person name="Lucas S."/>
            <person name="Cheng J.F."/>
            <person name="Han C."/>
            <person name="Tapia R."/>
            <person name="Goodwin L.A."/>
            <person name="Pitluck S."/>
            <person name="Ivanova N."/>
            <person name="Land M."/>
            <person name="Hauser L."/>
            <person name="Larimer F."/>
            <person name="Rohde M."/>
            <person name="Goker M."/>
            <person name="Detter J.C."/>
            <person name="Kyrpides N.C."/>
            <person name="Woyke T."/>
            <person name="Schaap P.J."/>
            <person name="Plugge C.M."/>
            <person name="Muyzer G."/>
            <person name="Kuever J."/>
            <person name="Pereira I.A."/>
            <person name="Parshina S.N."/>
            <person name="Bernier-Latmani R."/>
            <person name="Stams A.J."/>
            <person name="Klenk H.P."/>
        </authorList>
    </citation>
    <scope>NUCLEOTIDE SEQUENCE [LARGE SCALE GENOMIC DNA]</scope>
    <source>
        <strain evidence="9">ATCC 23193 / DSM 2154 / NCIB 8452 / DL</strain>
    </source>
</reference>
<keyword evidence="5" id="KW-0804">Transcription</keyword>
<name>F6DUW7_DESRL</name>
<evidence type="ECO:0000256" key="5">
    <source>
        <dbReference type="ARBA" id="ARBA00023163"/>
    </source>
</evidence>
<dbReference type="KEGG" id="dru:Desru_3153"/>
<dbReference type="InterPro" id="IPR039425">
    <property type="entry name" value="RNA_pol_sigma-70-like"/>
</dbReference>
<evidence type="ECO:0000313" key="9">
    <source>
        <dbReference type="Proteomes" id="UP000009234"/>
    </source>
</evidence>
<keyword evidence="9" id="KW-1185">Reference proteome</keyword>
<dbReference type="RefSeq" id="WP_013843113.1">
    <property type="nucleotide sequence ID" value="NC_015589.1"/>
</dbReference>
<dbReference type="PANTHER" id="PTHR43133">
    <property type="entry name" value="RNA POLYMERASE ECF-TYPE SIGMA FACTO"/>
    <property type="match status" value="1"/>
</dbReference>
<evidence type="ECO:0000313" key="8">
    <source>
        <dbReference type="EMBL" id="AEG61364.1"/>
    </source>
</evidence>
<sequence>METTMLVAEPTDKEQKNNMNIDVGIFKEIYETYYKRVYNYISYRINNHNDTEDLVSQVFERIIQSMYTYDPKRSVFDAWLLGIARNTVTDYFRKQKRNFNISLDNVIHLISGNSQPEEVIVIDENNVSLVKALAKLSDKERNIVALKFAAELRNTDIAAVMGISNSNVGVILSRSLKKLRKELEKEAR</sequence>
<dbReference type="EMBL" id="CP002780">
    <property type="protein sequence ID" value="AEG61364.1"/>
    <property type="molecule type" value="Genomic_DNA"/>
</dbReference>
<dbReference type="AlphaFoldDB" id="F6DUW7"/>
<keyword evidence="2" id="KW-0805">Transcription regulation</keyword>
<dbReference type="GO" id="GO:0003677">
    <property type="term" value="F:DNA binding"/>
    <property type="evidence" value="ECO:0007669"/>
    <property type="project" value="UniProtKB-KW"/>
</dbReference>
<evidence type="ECO:0000256" key="4">
    <source>
        <dbReference type="ARBA" id="ARBA00023125"/>
    </source>
</evidence>
<evidence type="ECO:0000256" key="2">
    <source>
        <dbReference type="ARBA" id="ARBA00023015"/>
    </source>
</evidence>
<dbReference type="InterPro" id="IPR036388">
    <property type="entry name" value="WH-like_DNA-bd_sf"/>
</dbReference>
<reference evidence="9" key="1">
    <citation type="submission" date="2011-05" db="EMBL/GenBank/DDBJ databases">
        <title>Complete sequence of Desulfotomaculum ruminis DSM 2154.</title>
        <authorList>
            <person name="Lucas S."/>
            <person name="Copeland A."/>
            <person name="Lapidus A."/>
            <person name="Cheng J.-F."/>
            <person name="Goodwin L."/>
            <person name="Pitluck S."/>
            <person name="Lu M."/>
            <person name="Detter J.C."/>
            <person name="Han C."/>
            <person name="Tapia R."/>
            <person name="Land M."/>
            <person name="Hauser L."/>
            <person name="Kyrpides N."/>
            <person name="Ivanova N."/>
            <person name="Mikhailova N."/>
            <person name="Pagani I."/>
            <person name="Stams A.J.M."/>
            <person name="Plugge C.M."/>
            <person name="Muyzer G."/>
            <person name="Kuever J."/>
            <person name="Parshina S.N."/>
            <person name="Ivanova A.E."/>
            <person name="Nazina T.N."/>
            <person name="Brambilla E."/>
            <person name="Spring S."/>
            <person name="Klenk H.-P."/>
            <person name="Woyke T."/>
        </authorList>
    </citation>
    <scope>NUCLEOTIDE SEQUENCE [LARGE SCALE GENOMIC DNA]</scope>
    <source>
        <strain evidence="9">ATCC 23193 / DSM 2154 / NCIB 8452 / DL</strain>
    </source>
</reference>
<dbReference type="Pfam" id="PF08281">
    <property type="entry name" value="Sigma70_r4_2"/>
    <property type="match status" value="1"/>
</dbReference>
<keyword evidence="3" id="KW-0731">Sigma factor</keyword>
<dbReference type="SUPFAM" id="SSF88946">
    <property type="entry name" value="Sigma2 domain of RNA polymerase sigma factors"/>
    <property type="match status" value="1"/>
</dbReference>
<dbReference type="InterPro" id="IPR007627">
    <property type="entry name" value="RNA_pol_sigma70_r2"/>
</dbReference>
<dbReference type="Proteomes" id="UP000009234">
    <property type="component" value="Chromosome"/>
</dbReference>
<dbReference type="GO" id="GO:0006352">
    <property type="term" value="P:DNA-templated transcription initiation"/>
    <property type="evidence" value="ECO:0007669"/>
    <property type="project" value="InterPro"/>
</dbReference>
<dbReference type="Pfam" id="PF04542">
    <property type="entry name" value="Sigma70_r2"/>
    <property type="match status" value="1"/>
</dbReference>
<dbReference type="InterPro" id="IPR013325">
    <property type="entry name" value="RNA_pol_sigma_r2"/>
</dbReference>
<organism evidence="8 9">
    <name type="scientific">Desulforamulus ruminis (strain ATCC 23193 / DSM 2154 / NCIMB 8452 / DL)</name>
    <name type="common">Desulfotomaculum ruminis</name>
    <dbReference type="NCBI Taxonomy" id="696281"/>
    <lineage>
        <taxon>Bacteria</taxon>
        <taxon>Bacillati</taxon>
        <taxon>Bacillota</taxon>
        <taxon>Clostridia</taxon>
        <taxon>Eubacteriales</taxon>
        <taxon>Peptococcaceae</taxon>
        <taxon>Desulforamulus</taxon>
    </lineage>
</organism>
<dbReference type="SUPFAM" id="SSF88659">
    <property type="entry name" value="Sigma3 and sigma4 domains of RNA polymerase sigma factors"/>
    <property type="match status" value="1"/>
</dbReference>
<proteinExistence type="inferred from homology"/>
<protein>
    <submittedName>
        <fullName evidence="8">RNA polymerase sigma factor, sigma-70 family</fullName>
    </submittedName>
</protein>
<accession>F6DUW7</accession>
<feature type="domain" description="RNA polymerase sigma-70 region 2" evidence="6">
    <location>
        <begin position="29"/>
        <end position="97"/>
    </location>
</feature>
<dbReference type="NCBIfam" id="TIGR02937">
    <property type="entry name" value="sigma70-ECF"/>
    <property type="match status" value="1"/>
</dbReference>
<dbReference type="HOGENOM" id="CLU_047691_3_4_9"/>
<evidence type="ECO:0000259" key="6">
    <source>
        <dbReference type="Pfam" id="PF04542"/>
    </source>
</evidence>
<evidence type="ECO:0000256" key="3">
    <source>
        <dbReference type="ARBA" id="ARBA00023082"/>
    </source>
</evidence>
<dbReference type="PANTHER" id="PTHR43133:SF8">
    <property type="entry name" value="RNA POLYMERASE SIGMA FACTOR HI_1459-RELATED"/>
    <property type="match status" value="1"/>
</dbReference>
<dbReference type="GO" id="GO:0016987">
    <property type="term" value="F:sigma factor activity"/>
    <property type="evidence" value="ECO:0007669"/>
    <property type="project" value="UniProtKB-KW"/>
</dbReference>
<dbReference type="STRING" id="696281.Desru_3153"/>
<dbReference type="Gene3D" id="1.10.1740.10">
    <property type="match status" value="1"/>
</dbReference>
<dbReference type="eggNOG" id="COG1595">
    <property type="taxonomic scope" value="Bacteria"/>
</dbReference>
<gene>
    <name evidence="8" type="ordered locus">Desru_3153</name>
</gene>
<dbReference type="CDD" id="cd06171">
    <property type="entry name" value="Sigma70_r4"/>
    <property type="match status" value="1"/>
</dbReference>
<dbReference type="InterPro" id="IPR013249">
    <property type="entry name" value="RNA_pol_sigma70_r4_t2"/>
</dbReference>
<feature type="domain" description="RNA polymerase sigma factor 70 region 4 type 2" evidence="7">
    <location>
        <begin position="128"/>
        <end position="179"/>
    </location>
</feature>
<dbReference type="InterPro" id="IPR014284">
    <property type="entry name" value="RNA_pol_sigma-70_dom"/>
</dbReference>
<dbReference type="Gene3D" id="1.10.10.10">
    <property type="entry name" value="Winged helix-like DNA-binding domain superfamily/Winged helix DNA-binding domain"/>
    <property type="match status" value="1"/>
</dbReference>
<comment type="similarity">
    <text evidence="1">Belongs to the sigma-70 factor family. ECF subfamily.</text>
</comment>